<name>R0KU71_NOSB1</name>
<gene>
    <name evidence="1" type="ORF">NBO_60g0028</name>
</gene>
<evidence type="ECO:0000313" key="1">
    <source>
        <dbReference type="EMBL" id="EOB13772.1"/>
    </source>
</evidence>
<protein>
    <submittedName>
        <fullName evidence="1">Uncharacterized protein</fullName>
    </submittedName>
</protein>
<evidence type="ECO:0000313" key="2">
    <source>
        <dbReference type="Proteomes" id="UP000016927"/>
    </source>
</evidence>
<dbReference type="Proteomes" id="UP000016927">
    <property type="component" value="Unassembled WGS sequence"/>
</dbReference>
<keyword evidence="2" id="KW-1185">Reference proteome</keyword>
<organism evidence="1 2">
    <name type="scientific">Nosema bombycis (strain CQ1 / CVCC 102059)</name>
    <name type="common">Microsporidian parasite</name>
    <name type="synonym">Pebrine of silkworm</name>
    <dbReference type="NCBI Taxonomy" id="578461"/>
    <lineage>
        <taxon>Eukaryota</taxon>
        <taxon>Fungi</taxon>
        <taxon>Fungi incertae sedis</taxon>
        <taxon>Microsporidia</taxon>
        <taxon>Nosematidae</taxon>
        <taxon>Nosema</taxon>
    </lineage>
</organism>
<reference evidence="1 2" key="1">
    <citation type="journal article" date="2013" name="BMC Genomics">
        <title>Comparative genomics of parasitic silkworm microsporidia reveal an association between genome expansion and host adaptation.</title>
        <authorList>
            <person name="Pan G."/>
            <person name="Xu J."/>
            <person name="Li T."/>
            <person name="Xia Q."/>
            <person name="Liu S.L."/>
            <person name="Zhang G."/>
            <person name="Li S."/>
            <person name="Li C."/>
            <person name="Liu H."/>
            <person name="Yang L."/>
            <person name="Liu T."/>
            <person name="Zhang X."/>
            <person name="Wu Z."/>
            <person name="Fan W."/>
            <person name="Dang X."/>
            <person name="Xiang H."/>
            <person name="Tao M."/>
            <person name="Li Y."/>
            <person name="Hu J."/>
            <person name="Li Z."/>
            <person name="Lin L."/>
            <person name="Luo J."/>
            <person name="Geng L."/>
            <person name="Wang L."/>
            <person name="Long M."/>
            <person name="Wan Y."/>
            <person name="He N."/>
            <person name="Zhang Z."/>
            <person name="Lu C."/>
            <person name="Keeling P.J."/>
            <person name="Wang J."/>
            <person name="Xiang Z."/>
            <person name="Zhou Z."/>
        </authorList>
    </citation>
    <scope>NUCLEOTIDE SEQUENCE [LARGE SCALE GENOMIC DNA]</scope>
    <source>
        <strain evidence="2">CQ1 / CVCC 102059</strain>
    </source>
</reference>
<dbReference type="VEuPathDB" id="MicrosporidiaDB:NBO_60g0028"/>
<dbReference type="HOGENOM" id="CLU_2868239_0_0_1"/>
<accession>R0KU71</accession>
<proteinExistence type="predicted"/>
<dbReference type="AlphaFoldDB" id="R0KU71"/>
<sequence>MATVYSLMGIEGDRCSLKRLVFLCSKINVFSKDDIEGLFVFEERRLFGDFKGRGRVFCCFGLEI</sequence>
<dbReference type="EMBL" id="KB908968">
    <property type="protein sequence ID" value="EOB13772.1"/>
    <property type="molecule type" value="Genomic_DNA"/>
</dbReference>